<keyword evidence="4" id="KW-1185">Reference proteome</keyword>
<feature type="compositionally biased region" description="Basic and acidic residues" evidence="1">
    <location>
        <begin position="1"/>
        <end position="14"/>
    </location>
</feature>
<keyword evidence="2" id="KW-1133">Transmembrane helix</keyword>
<evidence type="ECO:0000256" key="1">
    <source>
        <dbReference type="SAM" id="MobiDB-lite"/>
    </source>
</evidence>
<feature type="region of interest" description="Disordered" evidence="1">
    <location>
        <begin position="1"/>
        <end position="95"/>
    </location>
</feature>
<feature type="compositionally biased region" description="Basic and acidic residues" evidence="1">
    <location>
        <begin position="84"/>
        <end position="95"/>
    </location>
</feature>
<keyword evidence="2" id="KW-0472">Membrane</keyword>
<evidence type="ECO:0000313" key="4">
    <source>
        <dbReference type="Proteomes" id="UP001479933"/>
    </source>
</evidence>
<keyword evidence="2" id="KW-0812">Transmembrane</keyword>
<dbReference type="Pfam" id="PF11241">
    <property type="entry name" value="DUF3043"/>
    <property type="match status" value="1"/>
</dbReference>
<feature type="transmembrane region" description="Helical" evidence="2">
    <location>
        <begin position="134"/>
        <end position="152"/>
    </location>
</feature>
<feature type="transmembrane region" description="Helical" evidence="2">
    <location>
        <begin position="158"/>
        <end position="178"/>
    </location>
</feature>
<accession>A0ABZ2TYS3</accession>
<dbReference type="Proteomes" id="UP001479933">
    <property type="component" value="Chromosome"/>
</dbReference>
<evidence type="ECO:0000256" key="2">
    <source>
        <dbReference type="SAM" id="Phobius"/>
    </source>
</evidence>
<dbReference type="RefSeq" id="WP_066162706.1">
    <property type="nucleotide sequence ID" value="NZ_CP136137.1"/>
</dbReference>
<protein>
    <submittedName>
        <fullName evidence="3">DUF3043 domain-containing protein</fullName>
    </submittedName>
</protein>
<reference evidence="3 4" key="1">
    <citation type="journal article" date="2023" name="Virus Evol.">
        <title>Computational host range prediction-The good, the bad, and the ugly.</title>
        <authorList>
            <person name="Howell A.A."/>
            <person name="Versoza C.J."/>
            <person name="Pfeifer S.P."/>
        </authorList>
    </citation>
    <scope>NUCLEOTIDE SEQUENCE [LARGE SCALE GENOMIC DNA]</scope>
    <source>
        <strain evidence="3 4">1610/1b</strain>
    </source>
</reference>
<sequence>MKLPWKSDADKNADDAPEETTAAETTAAETADKSPGSGATTPGKGRPTPKRRDAERKRAPMTAPPATRAEARARKKSLRASMTKAERKEVSAERKRVRLDQREKMMSGDEKYMVARDRGPVRKMARDIVDSRRNFAGLFLPFAIFLLVVLMVPNLAVIGNLVLLVFVLFVIIDSLYLGRMVNRRVRERYPETSDTGFRLGWYSFTRAMQLRMMRAPRPQYKPGDKV</sequence>
<dbReference type="EMBL" id="CP136137">
    <property type="protein sequence ID" value="WYY06458.1"/>
    <property type="molecule type" value="Genomic_DNA"/>
</dbReference>
<evidence type="ECO:0000313" key="3">
    <source>
        <dbReference type="EMBL" id="WYY06458.1"/>
    </source>
</evidence>
<name>A0ABZ2TYS3_9ACTN</name>
<organism evidence="3 4">
    <name type="scientific">Gordonia hydrophobica</name>
    <dbReference type="NCBI Taxonomy" id="40516"/>
    <lineage>
        <taxon>Bacteria</taxon>
        <taxon>Bacillati</taxon>
        <taxon>Actinomycetota</taxon>
        <taxon>Actinomycetes</taxon>
        <taxon>Mycobacteriales</taxon>
        <taxon>Gordoniaceae</taxon>
        <taxon>Gordonia</taxon>
    </lineage>
</organism>
<proteinExistence type="predicted"/>
<gene>
    <name evidence="3" type="ORF">RVF87_15475</name>
</gene>
<feature type="compositionally biased region" description="Low complexity" evidence="1">
    <location>
        <begin position="19"/>
        <end position="29"/>
    </location>
</feature>
<dbReference type="InterPro" id="IPR021403">
    <property type="entry name" value="DUF3043"/>
</dbReference>